<keyword evidence="1" id="KW-1133">Transmembrane helix</keyword>
<feature type="transmembrane region" description="Helical" evidence="1">
    <location>
        <begin position="46"/>
        <end position="71"/>
    </location>
</feature>
<gene>
    <name evidence="2" type="ORF">ACFSKQ_11055</name>
</gene>
<feature type="transmembrane region" description="Helical" evidence="1">
    <location>
        <begin position="91"/>
        <end position="110"/>
    </location>
</feature>
<accession>A0ABW5CL26</accession>
<keyword evidence="1" id="KW-0812">Transmembrane</keyword>
<organism evidence="2 3">
    <name type="scientific">Aureimonas populi</name>
    <dbReference type="NCBI Taxonomy" id="1701758"/>
    <lineage>
        <taxon>Bacteria</taxon>
        <taxon>Pseudomonadati</taxon>
        <taxon>Pseudomonadota</taxon>
        <taxon>Alphaproteobacteria</taxon>
        <taxon>Hyphomicrobiales</taxon>
        <taxon>Aurantimonadaceae</taxon>
        <taxon>Aureimonas</taxon>
    </lineage>
</organism>
<dbReference type="EMBL" id="JBHUIJ010000013">
    <property type="protein sequence ID" value="MFD2237995.1"/>
    <property type="molecule type" value="Genomic_DNA"/>
</dbReference>
<dbReference type="RefSeq" id="WP_377946476.1">
    <property type="nucleotide sequence ID" value="NZ_CP072611.1"/>
</dbReference>
<evidence type="ECO:0000256" key="1">
    <source>
        <dbReference type="SAM" id="Phobius"/>
    </source>
</evidence>
<proteinExistence type="predicted"/>
<keyword evidence="3" id="KW-1185">Reference proteome</keyword>
<reference evidence="3" key="1">
    <citation type="journal article" date="2019" name="Int. J. Syst. Evol. Microbiol.">
        <title>The Global Catalogue of Microorganisms (GCM) 10K type strain sequencing project: providing services to taxonomists for standard genome sequencing and annotation.</title>
        <authorList>
            <consortium name="The Broad Institute Genomics Platform"/>
            <consortium name="The Broad Institute Genome Sequencing Center for Infectious Disease"/>
            <person name="Wu L."/>
            <person name="Ma J."/>
        </authorList>
    </citation>
    <scope>NUCLEOTIDE SEQUENCE [LARGE SCALE GENOMIC DNA]</scope>
    <source>
        <strain evidence="3">ZS-35-S2</strain>
    </source>
</reference>
<keyword evidence="1" id="KW-0472">Membrane</keyword>
<comment type="caution">
    <text evidence="2">The sequence shown here is derived from an EMBL/GenBank/DDBJ whole genome shotgun (WGS) entry which is preliminary data.</text>
</comment>
<name>A0ABW5CL26_9HYPH</name>
<sequence>MSDISRTASPADTVRTTGAGATLVHAAPSASDDAHTIMINKVSWGAIFAGVAVALIVQVLLTMLGMGIGIATLDPGTVDNPAASTFSIAAGIWYVVSGLVAAFIGGYIAARMSGKTVATTGALHGLTTWAVTTLIVLYLLTSSVGALIGGVFSGVASAVGGLGSTIAETAAPALANADPLQALENQVAATGTDPDALQANAVNAIRALVTGDEAGADEARQQAAQALANARGIPVDQAQQQVAHIEQQYRQTMADARQSATQAADTAASAISTGAILAFVALVLGAVAGWLGGRSGVVHPVYADRVVPTRRRAA</sequence>
<evidence type="ECO:0000313" key="2">
    <source>
        <dbReference type="EMBL" id="MFD2237995.1"/>
    </source>
</evidence>
<feature type="transmembrane region" description="Helical" evidence="1">
    <location>
        <begin position="122"/>
        <end position="140"/>
    </location>
</feature>
<feature type="transmembrane region" description="Helical" evidence="1">
    <location>
        <begin position="146"/>
        <end position="167"/>
    </location>
</feature>
<protein>
    <submittedName>
        <fullName evidence="2">PhnA-like protein</fullName>
    </submittedName>
</protein>
<dbReference type="Proteomes" id="UP001597371">
    <property type="component" value="Unassembled WGS sequence"/>
</dbReference>
<feature type="transmembrane region" description="Helical" evidence="1">
    <location>
        <begin position="267"/>
        <end position="291"/>
    </location>
</feature>
<evidence type="ECO:0000313" key="3">
    <source>
        <dbReference type="Proteomes" id="UP001597371"/>
    </source>
</evidence>